<evidence type="ECO:0000256" key="1">
    <source>
        <dbReference type="SAM" id="Phobius"/>
    </source>
</evidence>
<dbReference type="EMBL" id="LT594522">
    <property type="protein sequence ID" value="SBT81907.1"/>
    <property type="molecule type" value="Genomic_DNA"/>
</dbReference>
<keyword evidence="1" id="KW-0472">Membrane</keyword>
<keyword evidence="1" id="KW-0812">Transmembrane</keyword>
<proteinExistence type="predicted"/>
<evidence type="ECO:0000313" key="2">
    <source>
        <dbReference type="EMBL" id="SBT81907.1"/>
    </source>
</evidence>
<name>A0A1C3L3Q6_9ENTR</name>
<protein>
    <submittedName>
        <fullName evidence="2">Uncharacterized protein</fullName>
    </submittedName>
</protein>
<sequence length="52" mass="6385">MLRLSMLILSNRIDNNLRYCYFTFFISFYIYFLYPCFYNNVNIYIDANSSLT</sequence>
<feature type="transmembrane region" description="Helical" evidence="1">
    <location>
        <begin position="21"/>
        <end position="41"/>
    </location>
</feature>
<accession>A0A1C3L3Q6</accession>
<dbReference type="Proteomes" id="UP000092809">
    <property type="component" value="Chromosome I"/>
</dbReference>
<dbReference type="AlphaFoldDB" id="A0A1C3L3Q6"/>
<evidence type="ECO:0000313" key="3">
    <source>
        <dbReference type="Proteomes" id="UP000092809"/>
    </source>
</evidence>
<keyword evidence="1" id="KW-1133">Transmembrane helix</keyword>
<gene>
    <name evidence="2" type="ORF">TRABTM_A_00230</name>
</gene>
<organism evidence="2 3">
    <name type="scientific">secondary endosymbiont of Trabutina mannipara</name>
    <dbReference type="NCBI Taxonomy" id="1835721"/>
    <lineage>
        <taxon>Bacteria</taxon>
        <taxon>Pseudomonadati</taxon>
        <taxon>Pseudomonadota</taxon>
        <taxon>Gammaproteobacteria</taxon>
        <taxon>Enterobacterales</taxon>
        <taxon>Enterobacteriaceae</taxon>
    </lineage>
</organism>
<dbReference type="KEGG" id="senm:TRABTM_A_00230"/>
<reference evidence="3" key="1">
    <citation type="submission" date="2016-06" db="EMBL/GenBank/DDBJ databases">
        <authorList>
            <person name="Szabo Gitta"/>
        </authorList>
    </citation>
    <scope>NUCLEOTIDE SEQUENCE [LARGE SCALE GENOMIC DNA]</scope>
</reference>
<keyword evidence="3" id="KW-1185">Reference proteome</keyword>